<name>A0A4Q7P2Z0_9FIRM</name>
<dbReference type="EMBL" id="SGXF01000004">
    <property type="protein sequence ID" value="RZS94286.1"/>
    <property type="molecule type" value="Genomic_DNA"/>
</dbReference>
<dbReference type="InterPro" id="IPR003594">
    <property type="entry name" value="HATPase_dom"/>
</dbReference>
<dbReference type="PANTHER" id="PTHR34220:SF11">
    <property type="entry name" value="SENSOR PROTEIN KINASE HPTS"/>
    <property type="match status" value="1"/>
</dbReference>
<dbReference type="GO" id="GO:0005524">
    <property type="term" value="F:ATP binding"/>
    <property type="evidence" value="ECO:0007669"/>
    <property type="project" value="UniProtKB-KW"/>
</dbReference>
<reference evidence="15 16" key="1">
    <citation type="submission" date="2019-02" db="EMBL/GenBank/DDBJ databases">
        <title>Genomic Encyclopedia of Type Strains, Phase IV (KMG-IV): sequencing the most valuable type-strain genomes for metagenomic binning, comparative biology and taxonomic classification.</title>
        <authorList>
            <person name="Goeker M."/>
        </authorList>
    </citation>
    <scope>NUCLEOTIDE SEQUENCE [LARGE SCALE GENOMIC DNA]</scope>
    <source>
        <strain evidence="15 16">DSM 29486</strain>
    </source>
</reference>
<dbReference type="Proteomes" id="UP000292927">
    <property type="component" value="Unassembled WGS sequence"/>
</dbReference>
<keyword evidence="11 13" id="KW-0472">Membrane</keyword>
<dbReference type="RefSeq" id="WP_165388899.1">
    <property type="nucleotide sequence ID" value="NZ_SGXF01000004.1"/>
</dbReference>
<keyword evidence="8" id="KW-0067">ATP-binding</keyword>
<dbReference type="GO" id="GO:0000155">
    <property type="term" value="F:phosphorelay sensor kinase activity"/>
    <property type="evidence" value="ECO:0007669"/>
    <property type="project" value="InterPro"/>
</dbReference>
<keyword evidence="10" id="KW-0902">Two-component regulatory system</keyword>
<comment type="subcellular location">
    <subcellularLocation>
        <location evidence="1">Cell membrane</location>
        <topology evidence="1">Multi-pass membrane protein</topology>
    </subcellularLocation>
</comment>
<dbReference type="InterPro" id="IPR010559">
    <property type="entry name" value="Sig_transdc_His_kin_internal"/>
</dbReference>
<sequence length="574" mass="65563">MLIPVFGLAVLIAMIFVPILANEYTKNSRNLLYQYRTKLETLFNEINYMNIELSMNTELFSLLKRVSVNADSNSEINQAKTQSNRYLIPLIASRSYIDSMYIYIDNENGRFFSIPQGLVNLSSYPDYTWYHSYQRKRSSQVSLWSDTRSYRRYSFEELTDVMTIYQKLYYQNGVSIININLSYLRQELDALQLPKDQHILILNQDGSLLLKNSSSEISDELLDALHSADASQTTLRIQKETYQITREYSALGGLQCISVIPLGAIYSSVYQVFLNLLLMILVIALISILLALHSSKKFYRNIMQVVDILTSESTESGTAASGGSVTENTDLYHLITQNILRLHLQQNQLKMDIIENQYKQKNLELKALQAQMSPHFLINTLKSIFWMSYKITASKNIVCEMVENMTDILSYSLTSKDTLVPLSEEICHTKSYIDIQRVRYQYGFTVTWEYEETVTALPSIKFLLQPIVENAIIHGFHGASSGQRIKIRIQREGTVIIIRVLDNGGGIPAPRLAEIQDALRQLEGSDQHIGIFNCNRRLHLIFGQSAGLSIHSREGLGTVVKIQFPFSPRPFPDS</sequence>
<dbReference type="InterPro" id="IPR050640">
    <property type="entry name" value="Bact_2-comp_sensor_kinase"/>
</dbReference>
<dbReference type="InterPro" id="IPR036890">
    <property type="entry name" value="HATPase_C_sf"/>
</dbReference>
<keyword evidence="3" id="KW-0597">Phosphoprotein</keyword>
<keyword evidence="12" id="KW-0175">Coiled coil</keyword>
<dbReference type="SMART" id="SM00387">
    <property type="entry name" value="HATPase_c"/>
    <property type="match status" value="1"/>
</dbReference>
<dbReference type="PANTHER" id="PTHR34220">
    <property type="entry name" value="SENSOR HISTIDINE KINASE YPDA"/>
    <property type="match status" value="1"/>
</dbReference>
<keyword evidence="6" id="KW-0547">Nucleotide-binding</keyword>
<evidence type="ECO:0000256" key="11">
    <source>
        <dbReference type="ARBA" id="ARBA00023136"/>
    </source>
</evidence>
<keyword evidence="16" id="KW-1185">Reference proteome</keyword>
<dbReference type="Gene3D" id="3.30.565.10">
    <property type="entry name" value="Histidine kinase-like ATPase, C-terminal domain"/>
    <property type="match status" value="1"/>
</dbReference>
<evidence type="ECO:0000256" key="13">
    <source>
        <dbReference type="SAM" id="Phobius"/>
    </source>
</evidence>
<dbReference type="Pfam" id="PF02518">
    <property type="entry name" value="HATPase_c"/>
    <property type="match status" value="1"/>
</dbReference>
<accession>A0A4Q7P2Z0</accession>
<feature type="transmembrane region" description="Helical" evidence="13">
    <location>
        <begin position="272"/>
        <end position="292"/>
    </location>
</feature>
<dbReference type="AlphaFoldDB" id="A0A4Q7P2Z0"/>
<keyword evidence="9 13" id="KW-1133">Transmembrane helix</keyword>
<evidence type="ECO:0000256" key="6">
    <source>
        <dbReference type="ARBA" id="ARBA00022741"/>
    </source>
</evidence>
<keyword evidence="2" id="KW-1003">Cell membrane</keyword>
<evidence type="ECO:0000256" key="2">
    <source>
        <dbReference type="ARBA" id="ARBA00022475"/>
    </source>
</evidence>
<gene>
    <name evidence="15" type="ORF">EV209_2126</name>
</gene>
<feature type="coiled-coil region" evidence="12">
    <location>
        <begin position="344"/>
        <end position="371"/>
    </location>
</feature>
<evidence type="ECO:0000313" key="15">
    <source>
        <dbReference type="EMBL" id="RZS94286.1"/>
    </source>
</evidence>
<keyword evidence="4" id="KW-0808">Transferase</keyword>
<evidence type="ECO:0000313" key="16">
    <source>
        <dbReference type="Proteomes" id="UP000292927"/>
    </source>
</evidence>
<evidence type="ECO:0000256" key="10">
    <source>
        <dbReference type="ARBA" id="ARBA00023012"/>
    </source>
</evidence>
<evidence type="ECO:0000256" key="12">
    <source>
        <dbReference type="SAM" id="Coils"/>
    </source>
</evidence>
<dbReference type="GO" id="GO:0005886">
    <property type="term" value="C:plasma membrane"/>
    <property type="evidence" value="ECO:0007669"/>
    <property type="project" value="UniProtKB-SubCell"/>
</dbReference>
<dbReference type="SUPFAM" id="SSF55874">
    <property type="entry name" value="ATPase domain of HSP90 chaperone/DNA topoisomerase II/histidine kinase"/>
    <property type="match status" value="1"/>
</dbReference>
<protein>
    <submittedName>
        <fullName evidence="15">Sensor histidine kinase YesM</fullName>
    </submittedName>
</protein>
<evidence type="ECO:0000256" key="3">
    <source>
        <dbReference type="ARBA" id="ARBA00022553"/>
    </source>
</evidence>
<evidence type="ECO:0000256" key="4">
    <source>
        <dbReference type="ARBA" id="ARBA00022679"/>
    </source>
</evidence>
<evidence type="ECO:0000256" key="9">
    <source>
        <dbReference type="ARBA" id="ARBA00022989"/>
    </source>
</evidence>
<comment type="caution">
    <text evidence="15">The sequence shown here is derived from an EMBL/GenBank/DDBJ whole genome shotgun (WGS) entry which is preliminary data.</text>
</comment>
<keyword evidence="7 15" id="KW-0418">Kinase</keyword>
<feature type="domain" description="Histidine kinase/HSP90-like ATPase" evidence="14">
    <location>
        <begin position="455"/>
        <end position="568"/>
    </location>
</feature>
<proteinExistence type="predicted"/>
<organism evidence="15 16">
    <name type="scientific">Cuneatibacter caecimuris</name>
    <dbReference type="NCBI Taxonomy" id="1796618"/>
    <lineage>
        <taxon>Bacteria</taxon>
        <taxon>Bacillati</taxon>
        <taxon>Bacillota</taxon>
        <taxon>Clostridia</taxon>
        <taxon>Lachnospirales</taxon>
        <taxon>Lachnospiraceae</taxon>
        <taxon>Cuneatibacter</taxon>
    </lineage>
</organism>
<evidence type="ECO:0000256" key="8">
    <source>
        <dbReference type="ARBA" id="ARBA00022840"/>
    </source>
</evidence>
<evidence type="ECO:0000256" key="1">
    <source>
        <dbReference type="ARBA" id="ARBA00004651"/>
    </source>
</evidence>
<evidence type="ECO:0000256" key="5">
    <source>
        <dbReference type="ARBA" id="ARBA00022692"/>
    </source>
</evidence>
<evidence type="ECO:0000256" key="7">
    <source>
        <dbReference type="ARBA" id="ARBA00022777"/>
    </source>
</evidence>
<evidence type="ECO:0000259" key="14">
    <source>
        <dbReference type="SMART" id="SM00387"/>
    </source>
</evidence>
<dbReference type="Pfam" id="PF06580">
    <property type="entry name" value="His_kinase"/>
    <property type="match status" value="1"/>
</dbReference>
<keyword evidence="5 13" id="KW-0812">Transmembrane</keyword>